<dbReference type="VEuPathDB" id="FungiDB:PABG_03172"/>
<dbReference type="Proteomes" id="UP000242814">
    <property type="component" value="Unassembled WGS sequence"/>
</dbReference>
<dbReference type="InterPro" id="IPR018520">
    <property type="entry name" value="UPP_synth-like_CS"/>
</dbReference>
<feature type="compositionally biased region" description="Basic and acidic residues" evidence="3">
    <location>
        <begin position="207"/>
        <end position="218"/>
    </location>
</feature>
<feature type="compositionally biased region" description="Polar residues" evidence="3">
    <location>
        <begin position="244"/>
        <end position="265"/>
    </location>
</feature>
<dbReference type="GO" id="GO:0005811">
    <property type="term" value="C:lipid droplet"/>
    <property type="evidence" value="ECO:0007669"/>
    <property type="project" value="TreeGrafter"/>
</dbReference>
<dbReference type="NCBIfam" id="TIGR00055">
    <property type="entry name" value="uppS"/>
    <property type="match status" value="1"/>
</dbReference>
<evidence type="ECO:0000256" key="1">
    <source>
        <dbReference type="ARBA" id="ARBA00005432"/>
    </source>
</evidence>
<dbReference type="PROSITE" id="PS01066">
    <property type="entry name" value="UPP_SYNTHASE"/>
    <property type="match status" value="1"/>
</dbReference>
<sequence length="409" mass="46256">MASSSMHLSRMRRWVLSSPPIEWALSHLRELMIGALREGPVPQHVAFVMDGNRRFARHHRIEKLEGHNLGFEALAKILEVCYKAGVRVVTVYAFSIENFKRSKYEVDALMDMARVKLAQLSQHGDLLDRYGASVRVLGRRDLLKPEVLEAIDKAVELTSRNGDAILNICFPYTSRDEITTAIRDTVIEYSTPLDRTQLPRCNRSRRAFSETHIKESIQREGAMPNGIDTDSSLLQSRGKRDGRSSSADPPSEHPSSYSSATTTRQGAGKIPTIPEGYTGYPPNSDQLIFLSPETITSQTITDHMLTAGCPALDLLIRTSGVERLSDFMLWQCHQDTEIVFLDTLWPNFDLWTFLPVLWEWQWRIRKQCSRNGELGNGDEDDYGLHDEVTNGVNSDPPLTLIQNGKFKNI</sequence>
<proteinExistence type="inferred from homology"/>
<dbReference type="OrthoDB" id="4173905at2759"/>
<gene>
    <name evidence="4" type="ORF">ACO22_06332</name>
</gene>
<dbReference type="CDD" id="cd00475">
    <property type="entry name" value="Cis_IPPS"/>
    <property type="match status" value="1"/>
</dbReference>
<evidence type="ECO:0000256" key="2">
    <source>
        <dbReference type="ARBA" id="ARBA00022679"/>
    </source>
</evidence>
<comment type="caution">
    <text evidence="4">The sequence shown here is derived from an EMBL/GenBank/DDBJ whole genome shotgun (WGS) entry which is preliminary data.</text>
</comment>
<protein>
    <submittedName>
        <fullName evidence="4">Di-trans,poly-cis-decaprenylcistransferase</fullName>
    </submittedName>
</protein>
<reference evidence="4 5" key="1">
    <citation type="submission" date="2016-06" db="EMBL/GenBank/DDBJ databases">
        <authorList>
            <person name="Kjaerup R.B."/>
            <person name="Dalgaard T.S."/>
            <person name="Juul-Madsen H.R."/>
        </authorList>
    </citation>
    <scope>NUCLEOTIDE SEQUENCE [LARGE SCALE GENOMIC DNA]</scope>
    <source>
        <strain evidence="4 5">Pb300</strain>
    </source>
</reference>
<dbReference type="VEuPathDB" id="FungiDB:PADG_01720"/>
<evidence type="ECO:0000313" key="5">
    <source>
        <dbReference type="Proteomes" id="UP000242814"/>
    </source>
</evidence>
<dbReference type="AlphaFoldDB" id="A0A1D2J7R0"/>
<dbReference type="Gene3D" id="3.40.1180.10">
    <property type="entry name" value="Decaprenyl diphosphate synthase-like"/>
    <property type="match status" value="1"/>
</dbReference>
<dbReference type="GO" id="GO:0045547">
    <property type="term" value="F:ditrans,polycis-polyprenyl diphosphate synthase [(2E,6E)-farnesyl diphosphate specific] activity"/>
    <property type="evidence" value="ECO:0007669"/>
    <property type="project" value="TreeGrafter"/>
</dbReference>
<evidence type="ECO:0000256" key="3">
    <source>
        <dbReference type="SAM" id="MobiDB-lite"/>
    </source>
</evidence>
<dbReference type="InterPro" id="IPR036424">
    <property type="entry name" value="UPP_synth-like_sf"/>
</dbReference>
<evidence type="ECO:0000313" key="4">
    <source>
        <dbReference type="EMBL" id="ODH16724.1"/>
    </source>
</evidence>
<dbReference type="EMBL" id="LZYO01000334">
    <property type="protein sequence ID" value="ODH16724.1"/>
    <property type="molecule type" value="Genomic_DNA"/>
</dbReference>
<dbReference type="SUPFAM" id="SSF64005">
    <property type="entry name" value="Undecaprenyl diphosphate synthase"/>
    <property type="match status" value="2"/>
</dbReference>
<dbReference type="GO" id="GO:0005783">
    <property type="term" value="C:endoplasmic reticulum"/>
    <property type="evidence" value="ECO:0007669"/>
    <property type="project" value="TreeGrafter"/>
</dbReference>
<dbReference type="PANTHER" id="PTHR10291">
    <property type="entry name" value="DEHYDRODOLICHYL DIPHOSPHATE SYNTHASE FAMILY MEMBER"/>
    <property type="match status" value="1"/>
</dbReference>
<dbReference type="HAMAP" id="MF_01139">
    <property type="entry name" value="ISPT"/>
    <property type="match status" value="1"/>
</dbReference>
<dbReference type="PANTHER" id="PTHR10291:SF43">
    <property type="entry name" value="DEHYDRODOLICHYL DIPHOSPHATE SYNTHASE COMPLEX SUBUNIT DHDDS"/>
    <property type="match status" value="1"/>
</dbReference>
<dbReference type="GO" id="GO:1904423">
    <property type="term" value="C:dehydrodolichyl diphosphate synthase complex"/>
    <property type="evidence" value="ECO:0007669"/>
    <property type="project" value="TreeGrafter"/>
</dbReference>
<accession>A0A1D2J7R0</accession>
<dbReference type="GO" id="GO:0016094">
    <property type="term" value="P:polyprenol biosynthetic process"/>
    <property type="evidence" value="ECO:0007669"/>
    <property type="project" value="TreeGrafter"/>
</dbReference>
<dbReference type="InterPro" id="IPR001441">
    <property type="entry name" value="UPP_synth-like"/>
</dbReference>
<name>A0A1D2J7R0_PARBR</name>
<dbReference type="Pfam" id="PF01255">
    <property type="entry name" value="Prenyltransf"/>
    <property type="match status" value="2"/>
</dbReference>
<organism evidence="4 5">
    <name type="scientific">Paracoccidioides brasiliensis</name>
    <dbReference type="NCBI Taxonomy" id="121759"/>
    <lineage>
        <taxon>Eukaryota</taxon>
        <taxon>Fungi</taxon>
        <taxon>Dikarya</taxon>
        <taxon>Ascomycota</taxon>
        <taxon>Pezizomycotina</taxon>
        <taxon>Eurotiomycetes</taxon>
        <taxon>Eurotiomycetidae</taxon>
        <taxon>Onygenales</taxon>
        <taxon>Ajellomycetaceae</taxon>
        <taxon>Paracoccidioides</taxon>
    </lineage>
</organism>
<comment type="similarity">
    <text evidence="1">Belongs to the UPP synthase family.</text>
</comment>
<feature type="region of interest" description="Disordered" evidence="3">
    <location>
        <begin position="198"/>
        <end position="277"/>
    </location>
</feature>
<dbReference type="GO" id="GO:0016020">
    <property type="term" value="C:membrane"/>
    <property type="evidence" value="ECO:0007669"/>
    <property type="project" value="TreeGrafter"/>
</dbReference>
<keyword evidence="2 4" id="KW-0808">Transferase</keyword>